<dbReference type="InterPro" id="IPR029071">
    <property type="entry name" value="Ubiquitin-like_domsf"/>
</dbReference>
<dbReference type="GO" id="GO:0005634">
    <property type="term" value="C:nucleus"/>
    <property type="evidence" value="ECO:0007669"/>
    <property type="project" value="TreeGrafter"/>
</dbReference>
<sequence>MSQELQTLIDMGFSKLKSEKALEVTNHKGVEAAMEWLLAHADDPEPEENTQEINSSGNTIESATSNSAEEAQSLKCEECGKLFKSHSEVEYHAAKSGHSQFAESTEIKKPLTEEEKKDQLAKLEERLRQKRKEREEKEKEEERERERLRIKSGKDMLEAKKKLEDMEIMKLVAERKREKEEDRLAKERVRAQIEADKAARRAKAAGTNIETAPTPVQPVQPIQPTVSRDYSSARLQIRMPDGSAITQQFGAKEQLSAVRLFIQMKN</sequence>
<dbReference type="SMART" id="SM00165">
    <property type="entry name" value="UBA"/>
    <property type="match status" value="1"/>
</dbReference>
<keyword evidence="2" id="KW-0963">Cytoplasm</keyword>
<evidence type="ECO:0000256" key="3">
    <source>
        <dbReference type="ARBA" id="ARBA00023054"/>
    </source>
</evidence>
<feature type="domain" description="C2H2-type" evidence="8">
    <location>
        <begin position="74"/>
        <end position="103"/>
    </location>
</feature>
<dbReference type="InterPro" id="IPR015940">
    <property type="entry name" value="UBA"/>
</dbReference>
<keyword evidence="4" id="KW-0863">Zinc-finger</keyword>
<dbReference type="GO" id="GO:0031397">
    <property type="term" value="P:negative regulation of protein ubiquitination"/>
    <property type="evidence" value="ECO:0007669"/>
    <property type="project" value="TreeGrafter"/>
</dbReference>
<dbReference type="GO" id="GO:0032435">
    <property type="term" value="P:negative regulation of proteasomal ubiquitin-dependent protein catabolic process"/>
    <property type="evidence" value="ECO:0007669"/>
    <property type="project" value="TreeGrafter"/>
</dbReference>
<proteinExistence type="predicted"/>
<feature type="compositionally biased region" description="Basic and acidic residues" evidence="5">
    <location>
        <begin position="105"/>
        <end position="147"/>
    </location>
</feature>
<dbReference type="PROSITE" id="PS50157">
    <property type="entry name" value="ZINC_FINGER_C2H2_2"/>
    <property type="match status" value="1"/>
</dbReference>
<dbReference type="PROSITE" id="PS50033">
    <property type="entry name" value="UBX"/>
    <property type="match status" value="1"/>
</dbReference>
<keyword evidence="4" id="KW-0479">Metal-binding</keyword>
<feature type="domain" description="UBX" evidence="7">
    <location>
        <begin position="228"/>
        <end position="266"/>
    </location>
</feature>
<protein>
    <submittedName>
        <fullName evidence="9">Putative ubiquitin regulatory protein</fullName>
    </submittedName>
</protein>
<dbReference type="CDD" id="cd14302">
    <property type="entry name" value="UBA_UBXN1"/>
    <property type="match status" value="1"/>
</dbReference>
<dbReference type="PANTHER" id="PTHR46340:SF1">
    <property type="entry name" value="UBX DOMAIN-CONTAINING PROTEIN 1"/>
    <property type="match status" value="1"/>
</dbReference>
<dbReference type="GO" id="GO:0036435">
    <property type="term" value="F:K48-linked polyubiquitin modification-dependent protein binding"/>
    <property type="evidence" value="ECO:0007669"/>
    <property type="project" value="TreeGrafter"/>
</dbReference>
<dbReference type="SUPFAM" id="SSF54236">
    <property type="entry name" value="Ubiquitin-like"/>
    <property type="match status" value="1"/>
</dbReference>
<evidence type="ECO:0000259" key="8">
    <source>
        <dbReference type="PROSITE" id="PS50157"/>
    </source>
</evidence>
<dbReference type="InterPro" id="IPR041923">
    <property type="entry name" value="UBA_UBXN1"/>
</dbReference>
<feature type="region of interest" description="Disordered" evidence="5">
    <location>
        <begin position="93"/>
        <end position="147"/>
    </location>
</feature>
<evidence type="ECO:0000256" key="4">
    <source>
        <dbReference type="PROSITE-ProRule" id="PRU00042"/>
    </source>
</evidence>
<feature type="domain" description="UBA" evidence="6">
    <location>
        <begin position="1"/>
        <end position="40"/>
    </location>
</feature>
<name>A0A6M2DH61_XENCH</name>
<reference evidence="9" key="1">
    <citation type="submission" date="2020-03" db="EMBL/GenBank/DDBJ databases">
        <title>Transcriptomic Profiling of the Digestive Tract of the Rat Flea, Xenopsylla cheopis, Following Blood Feeding and Infection with Yersinia pestis.</title>
        <authorList>
            <person name="Bland D.M."/>
            <person name="Martens C.A."/>
            <person name="Virtaneva K."/>
            <person name="Kanakabandi K."/>
            <person name="Long D."/>
            <person name="Rosenke R."/>
            <person name="Saturday G.A."/>
            <person name="Hoyt F.H."/>
            <person name="Bruno D.P."/>
            <person name="Ribeiro J.M.C."/>
            <person name="Hinnebusch J."/>
        </authorList>
    </citation>
    <scope>NUCLEOTIDE SEQUENCE</scope>
</reference>
<dbReference type="EMBL" id="GIIL01001873">
    <property type="protein sequence ID" value="NOV45599.1"/>
    <property type="molecule type" value="Transcribed_RNA"/>
</dbReference>
<dbReference type="AlphaFoldDB" id="A0A6M2DH61"/>
<dbReference type="Gene3D" id="1.10.8.10">
    <property type="entry name" value="DNA helicase RuvA subunit, C-terminal domain"/>
    <property type="match status" value="1"/>
</dbReference>
<feature type="compositionally biased region" description="Low complexity" evidence="5">
    <location>
        <begin position="211"/>
        <end position="223"/>
    </location>
</feature>
<dbReference type="InterPro" id="IPR013087">
    <property type="entry name" value="Znf_C2H2_type"/>
</dbReference>
<dbReference type="SUPFAM" id="SSF46934">
    <property type="entry name" value="UBA-like"/>
    <property type="match status" value="1"/>
</dbReference>
<dbReference type="InterPro" id="IPR001012">
    <property type="entry name" value="UBX_dom"/>
</dbReference>
<dbReference type="PROSITE" id="PS00028">
    <property type="entry name" value="ZINC_FINGER_C2H2_1"/>
    <property type="match status" value="1"/>
</dbReference>
<dbReference type="GO" id="GO:0008270">
    <property type="term" value="F:zinc ion binding"/>
    <property type="evidence" value="ECO:0007669"/>
    <property type="project" value="UniProtKB-KW"/>
</dbReference>
<dbReference type="InterPro" id="IPR009060">
    <property type="entry name" value="UBA-like_sf"/>
</dbReference>
<evidence type="ECO:0000256" key="1">
    <source>
        <dbReference type="ARBA" id="ARBA00004496"/>
    </source>
</evidence>
<comment type="subcellular location">
    <subcellularLocation>
        <location evidence="1">Cytoplasm</location>
    </subcellularLocation>
</comment>
<dbReference type="PROSITE" id="PS50030">
    <property type="entry name" value="UBA"/>
    <property type="match status" value="1"/>
</dbReference>
<organism evidence="9">
    <name type="scientific">Xenopsylla cheopis</name>
    <name type="common">Oriental rat flea</name>
    <name type="synonym">Pulex cheopis</name>
    <dbReference type="NCBI Taxonomy" id="163159"/>
    <lineage>
        <taxon>Eukaryota</taxon>
        <taxon>Metazoa</taxon>
        <taxon>Ecdysozoa</taxon>
        <taxon>Arthropoda</taxon>
        <taxon>Hexapoda</taxon>
        <taxon>Insecta</taxon>
        <taxon>Pterygota</taxon>
        <taxon>Neoptera</taxon>
        <taxon>Endopterygota</taxon>
        <taxon>Siphonaptera</taxon>
        <taxon>Pulicidae</taxon>
        <taxon>Xenopsyllinae</taxon>
        <taxon>Xenopsylla</taxon>
    </lineage>
</organism>
<dbReference type="GO" id="GO:1903094">
    <property type="term" value="P:negative regulation of protein K48-linked deubiquitination"/>
    <property type="evidence" value="ECO:0007669"/>
    <property type="project" value="TreeGrafter"/>
</dbReference>
<keyword evidence="4" id="KW-0862">Zinc</keyword>
<accession>A0A6M2DH61</accession>
<feature type="compositionally biased region" description="Polar residues" evidence="5">
    <location>
        <begin position="51"/>
        <end position="70"/>
    </location>
</feature>
<dbReference type="Pfam" id="PF00789">
    <property type="entry name" value="UBX"/>
    <property type="match status" value="1"/>
</dbReference>
<keyword evidence="3" id="KW-0175">Coiled coil</keyword>
<feature type="region of interest" description="Disordered" evidence="5">
    <location>
        <begin position="197"/>
        <end position="223"/>
    </location>
</feature>
<evidence type="ECO:0000259" key="7">
    <source>
        <dbReference type="PROSITE" id="PS50033"/>
    </source>
</evidence>
<evidence type="ECO:0000256" key="5">
    <source>
        <dbReference type="SAM" id="MobiDB-lite"/>
    </source>
</evidence>
<dbReference type="GO" id="GO:0005737">
    <property type="term" value="C:cytoplasm"/>
    <property type="evidence" value="ECO:0007669"/>
    <property type="project" value="UniProtKB-SubCell"/>
</dbReference>
<feature type="region of interest" description="Disordered" evidence="5">
    <location>
        <begin position="39"/>
        <end position="73"/>
    </location>
</feature>
<evidence type="ECO:0000259" key="6">
    <source>
        <dbReference type="PROSITE" id="PS50030"/>
    </source>
</evidence>
<dbReference type="Gene3D" id="3.10.20.90">
    <property type="entry name" value="Phosphatidylinositol 3-kinase Catalytic Subunit, Chain A, domain 1"/>
    <property type="match status" value="1"/>
</dbReference>
<dbReference type="Pfam" id="PF22562">
    <property type="entry name" value="UBA_7"/>
    <property type="match status" value="1"/>
</dbReference>
<evidence type="ECO:0000313" key="9">
    <source>
        <dbReference type="EMBL" id="NOV45599.1"/>
    </source>
</evidence>
<evidence type="ECO:0000256" key="2">
    <source>
        <dbReference type="ARBA" id="ARBA00022490"/>
    </source>
</evidence>
<dbReference type="PANTHER" id="PTHR46340">
    <property type="entry name" value="UBX DOMAIN-CONTAINING PROTEIN 1"/>
    <property type="match status" value="1"/>
</dbReference>